<dbReference type="EMBL" id="JABFDB010000004">
    <property type="protein sequence ID" value="NYZ19704.1"/>
    <property type="molecule type" value="Genomic_DNA"/>
</dbReference>
<evidence type="ECO:0000313" key="3">
    <source>
        <dbReference type="EMBL" id="NYZ19704.1"/>
    </source>
</evidence>
<dbReference type="NCBIfam" id="NF005530">
    <property type="entry name" value="PRK07189.1"/>
    <property type="match status" value="1"/>
</dbReference>
<evidence type="ECO:0000259" key="2">
    <source>
        <dbReference type="PROSITE" id="PS50980"/>
    </source>
</evidence>
<dbReference type="NCBIfam" id="TIGR03133">
    <property type="entry name" value="malonate_beta"/>
    <property type="match status" value="1"/>
</dbReference>
<dbReference type="Pfam" id="PF01039">
    <property type="entry name" value="Carboxyl_trans"/>
    <property type="match status" value="1"/>
</dbReference>
<dbReference type="SUPFAM" id="SSF52096">
    <property type="entry name" value="ClpP/crotonase"/>
    <property type="match status" value="1"/>
</dbReference>
<gene>
    <name evidence="3" type="ORF">HND93_08270</name>
</gene>
<dbReference type="PRINTS" id="PR01070">
    <property type="entry name" value="ACCCTRFRASEB"/>
</dbReference>
<proteinExistence type="predicted"/>
<comment type="caution">
    <text evidence="3">The sequence shown here is derived from an EMBL/GenBank/DDBJ whole genome shotgun (WGS) entry which is preliminary data.</text>
</comment>
<dbReference type="InterPro" id="IPR000438">
    <property type="entry name" value="Acetyl_CoA_COase_Trfase_b_su"/>
</dbReference>
<dbReference type="PANTHER" id="PTHR42995:SF1">
    <property type="entry name" value="MALONATE DECARBOXYLASE BETA SUBUNIT"/>
    <property type="match status" value="1"/>
</dbReference>
<keyword evidence="4" id="KW-1185">Reference proteome</keyword>
<dbReference type="Proteomes" id="UP000584642">
    <property type="component" value="Unassembled WGS sequence"/>
</dbReference>
<dbReference type="InterPro" id="IPR011762">
    <property type="entry name" value="COA_CT_N"/>
</dbReference>
<dbReference type="RefSeq" id="WP_180281475.1">
    <property type="nucleotide sequence ID" value="NZ_JABFDB010000004.1"/>
</dbReference>
<dbReference type="Gene3D" id="3.90.226.10">
    <property type="entry name" value="2-enoyl-CoA Hydratase, Chain A, domain 1"/>
    <property type="match status" value="1"/>
</dbReference>
<dbReference type="InterPro" id="IPR017556">
    <property type="entry name" value="Malonate_beta"/>
</dbReference>
<name>A0ABX2T680_9PROT</name>
<evidence type="ECO:0000313" key="4">
    <source>
        <dbReference type="Proteomes" id="UP000584642"/>
    </source>
</evidence>
<evidence type="ECO:0000256" key="1">
    <source>
        <dbReference type="ARBA" id="ARBA00022679"/>
    </source>
</evidence>
<dbReference type="PROSITE" id="PS50980">
    <property type="entry name" value="COA_CT_NTER"/>
    <property type="match status" value="1"/>
</dbReference>
<protein>
    <submittedName>
        <fullName evidence="3">Biotin-independent malonate decarboxylase subunit beta</fullName>
    </submittedName>
</protein>
<feature type="domain" description="CoA carboxyltransferase N-terminal" evidence="2">
    <location>
        <begin position="1"/>
        <end position="240"/>
    </location>
</feature>
<dbReference type="InterPro" id="IPR034733">
    <property type="entry name" value="AcCoA_carboxyl_beta"/>
</dbReference>
<keyword evidence="1" id="KW-0808">Transferase</keyword>
<organism evidence="3 4">
    <name type="scientific">Azospirillum oleiclasticum</name>
    <dbReference type="NCBI Taxonomy" id="2735135"/>
    <lineage>
        <taxon>Bacteria</taxon>
        <taxon>Pseudomonadati</taxon>
        <taxon>Pseudomonadota</taxon>
        <taxon>Alphaproteobacteria</taxon>
        <taxon>Rhodospirillales</taxon>
        <taxon>Azospirillaceae</taxon>
        <taxon>Azospirillum</taxon>
    </lineage>
</organism>
<accession>A0ABX2T680</accession>
<reference evidence="3 4" key="1">
    <citation type="submission" date="2020-05" db="EMBL/GenBank/DDBJ databases">
        <title>Azospirillum oleiclasticum sp. nov, a nitrogen-fixing and heavy crude oil-emulsifying bacterium isolated from the crude oil of Yumen Oilfield.</title>
        <authorList>
            <person name="Wu D."/>
            <person name="Cai M."/>
            <person name="Zhang X."/>
        </authorList>
    </citation>
    <scope>NUCLEOTIDE SEQUENCE [LARGE SCALE GENOMIC DNA]</scope>
    <source>
        <strain evidence="3 4">ROY-1-1-2</strain>
    </source>
</reference>
<sequence>MRPARHSYYEATARRRLAGLLDEGSFREYCPPTMRLTSPHLPALGVPVAFDDGVAVGEGRVQGRPVLVAAQEGGFMGGAVGEVHGAKITGLLERALDVRPDGVVLLLDTGGVRLHEANAGLIAMGEIQRAVLAVRHAGVSVIAAIGGRNGCYGGMSMVARSCDRIVMSEEGRLSISGPEVIETVEGIEEFDSQDRALVWRTMGGKHRRLLGEADALVPDDIGAFRTAIAGFLDRPRPITLDALMAEQARLAARLERFAGCRDGVEVWERLGVAEPKRVPDLGIDAFNALLPSPAEAAE</sequence>
<dbReference type="InterPro" id="IPR029045">
    <property type="entry name" value="ClpP/crotonase-like_dom_sf"/>
</dbReference>
<dbReference type="PANTHER" id="PTHR42995">
    <property type="entry name" value="ACETYL-COENZYME A CARBOXYLASE CARBOXYL TRANSFERASE SUBUNIT BETA, CHLOROPLASTIC"/>
    <property type="match status" value="1"/>
</dbReference>